<organism evidence="1 2">
    <name type="scientific">Tepidibacillus fermentans</name>
    <dbReference type="NCBI Taxonomy" id="1281767"/>
    <lineage>
        <taxon>Bacteria</taxon>
        <taxon>Bacillati</taxon>
        <taxon>Bacillota</taxon>
        <taxon>Bacilli</taxon>
        <taxon>Bacillales</taxon>
        <taxon>Bacillaceae</taxon>
        <taxon>Tepidibacillus</taxon>
    </lineage>
</organism>
<dbReference type="Pfam" id="PF13385">
    <property type="entry name" value="Laminin_G_3"/>
    <property type="match status" value="1"/>
</dbReference>
<accession>A0A4R3KB71</accession>
<dbReference type="Proteomes" id="UP000295788">
    <property type="component" value="Unassembled WGS sequence"/>
</dbReference>
<dbReference type="Gene3D" id="2.60.120.200">
    <property type="match status" value="1"/>
</dbReference>
<dbReference type="Gene3D" id="2.60.120.260">
    <property type="entry name" value="Galactose-binding domain-like"/>
    <property type="match status" value="1"/>
</dbReference>
<dbReference type="GO" id="GO:0030246">
    <property type="term" value="F:carbohydrate binding"/>
    <property type="evidence" value="ECO:0007669"/>
    <property type="project" value="UniProtKB-KW"/>
</dbReference>
<dbReference type="AlphaFoldDB" id="A0A4R3KB71"/>
<keyword evidence="1" id="KW-0430">Lectin</keyword>
<protein>
    <submittedName>
        <fullName evidence="1">Concanavalin A-like lectin/glucanase superfamily protein</fullName>
    </submittedName>
</protein>
<sequence>MIGTGAVQTAQIADGSITDAKIVSLTATKITSGTIDTGQVTVQGANGKLRISGNRLQVFDNQQTPVERVSLGDVNGDGTVYGLRVRSADGATVLYDHNGVYSAGITDGAITNPKISSGAVDNRVIAANAITADKIVAGTITGDKIASNTITANNIAANTITAGSAIIADGAITTAKIGDGSITTVKIEDASITSAKIGAAQVDTVNIKDGSITNAKISDLSADKITSGVIDSSIVNVGNDKIELNGYTGNINLKRDDKTLGVTLGRYNYDTGVSDATFSRSSIAYKQDGTQVVTNTPRFETGKFGKAIMVEEGTQNLLKNASFEVYTGTTGVADGWSNWVKTGVTAVYSIDTTIYRSSGLKSQKIEITANSSGTTGGQCSLYQDVAVGASVNITHSIYYQISGVDVKIGVAGTAFDSTGAVISTFMSTTSPTGNTSGWQRLYVSGVTPANTAKVRFDISFQVNVANALGTIWIDDAQLEQKSYPTSIIFANDTTTQATRSAETMTIPTTGVLNPQEGTVECWCVLPNIPRDGDILVGTDSGWGGRIWLPFKSAGIPRISIYTSNINSDVLIYDVPSQYLNTWVYLVVTWDGQTKKLYLNGQMVASKSYTGTFNITTSSFMIGKSLNSLIDDLRISRRARTDAEIAAAYASNTPLIADEYTTYKLEFDGSLNKISSNYGLKVLDGYIDASSITTGTLDASKVNVVNLNASNITTGTLKSITIDSVTGVYSGDIKTANLFIDGQGGQNDGLGMGAITVKVPNSVGTSTMYTIGASRLGSGDDFEVYLGFTDRIGGTVTSLTQVKIDAGMLYTTGHIHSLEYIEADGDYYLASGKQITSKYNNGPILKDHANGNITLNAAGGSLYLGYYNTGVIYNQVKTFMPNGSGIKGNNTGNANVSYFAFYESDGATRQGWIGAGSSSNSDIYLSADVGSVRLNAYNSIVYFGSTSVDYGGGNARWRRDASNYIYQDGSQVVFYIGGEAKHTFRSDGTKSGGSIVIDGKNYGMSPIDSPRTLISDLMQGINVSTTGTKVYLDSVFYKTINGYSLFFNKNGIEIVEQAPDYFVIKSTDVDKVVDVFIIGTRVGEEGKYYYNLDIIDGGVSS</sequence>
<dbReference type="InterPro" id="IPR013320">
    <property type="entry name" value="ConA-like_dom_sf"/>
</dbReference>
<comment type="caution">
    <text evidence="1">The sequence shown here is derived from an EMBL/GenBank/DDBJ whole genome shotgun (WGS) entry which is preliminary data.</text>
</comment>
<reference evidence="1 2" key="1">
    <citation type="submission" date="2019-03" db="EMBL/GenBank/DDBJ databases">
        <title>Genomic Encyclopedia of Type Strains, Phase IV (KMG-IV): sequencing the most valuable type-strain genomes for metagenomic binning, comparative biology and taxonomic classification.</title>
        <authorList>
            <person name="Goeker M."/>
        </authorList>
    </citation>
    <scope>NUCLEOTIDE SEQUENCE [LARGE SCALE GENOMIC DNA]</scope>
    <source>
        <strain evidence="1 2">DSM 23802</strain>
    </source>
</reference>
<dbReference type="SUPFAM" id="SSF49899">
    <property type="entry name" value="Concanavalin A-like lectins/glucanases"/>
    <property type="match status" value="1"/>
</dbReference>
<dbReference type="RefSeq" id="WP_132769842.1">
    <property type="nucleotide sequence ID" value="NZ_SMAB01000017.1"/>
</dbReference>
<keyword evidence="2" id="KW-1185">Reference proteome</keyword>
<evidence type="ECO:0000313" key="2">
    <source>
        <dbReference type="Proteomes" id="UP000295788"/>
    </source>
</evidence>
<gene>
    <name evidence="1" type="ORF">EDD72_11753</name>
</gene>
<dbReference type="EMBL" id="SMAB01000017">
    <property type="protein sequence ID" value="TCS80386.1"/>
    <property type="molecule type" value="Genomic_DNA"/>
</dbReference>
<name>A0A4R3KB71_9BACI</name>
<evidence type="ECO:0000313" key="1">
    <source>
        <dbReference type="EMBL" id="TCS80386.1"/>
    </source>
</evidence>
<proteinExistence type="predicted"/>
<dbReference type="OrthoDB" id="2240714at2"/>